<accession>A0A9K3GQX8</accession>
<comment type="caution">
    <text evidence="1">The sequence shown here is derived from an EMBL/GenBank/DDBJ whole genome shotgun (WGS) entry which is preliminary data.</text>
</comment>
<evidence type="ECO:0000313" key="2">
    <source>
        <dbReference type="Proteomes" id="UP000265618"/>
    </source>
</evidence>
<name>A0A9K3GQX8_9EUKA</name>
<gene>
    <name evidence="1" type="ORF">KIPB_015297</name>
</gene>
<feature type="non-terminal residue" evidence="1">
    <location>
        <position position="1"/>
    </location>
</feature>
<dbReference type="Proteomes" id="UP000265618">
    <property type="component" value="Unassembled WGS sequence"/>
</dbReference>
<proteinExistence type="predicted"/>
<feature type="non-terminal residue" evidence="1">
    <location>
        <position position="60"/>
    </location>
</feature>
<dbReference type="EMBL" id="BDIP01008470">
    <property type="protein sequence ID" value="GIQ91858.1"/>
    <property type="molecule type" value="Genomic_DNA"/>
</dbReference>
<reference evidence="1 2" key="1">
    <citation type="journal article" date="2018" name="PLoS ONE">
        <title>The draft genome of Kipferlia bialata reveals reductive genome evolution in fornicate parasites.</title>
        <authorList>
            <person name="Tanifuji G."/>
            <person name="Takabayashi S."/>
            <person name="Kume K."/>
            <person name="Takagi M."/>
            <person name="Nakayama T."/>
            <person name="Kamikawa R."/>
            <person name="Inagaki Y."/>
            <person name="Hashimoto T."/>
        </authorList>
    </citation>
    <scope>NUCLEOTIDE SEQUENCE [LARGE SCALE GENOMIC DNA]</scope>
    <source>
        <strain evidence="1">NY0173</strain>
    </source>
</reference>
<protein>
    <submittedName>
        <fullName evidence="1">Uncharacterized protein</fullName>
    </submittedName>
</protein>
<organism evidence="1 2">
    <name type="scientific">Kipferlia bialata</name>
    <dbReference type="NCBI Taxonomy" id="797122"/>
    <lineage>
        <taxon>Eukaryota</taxon>
        <taxon>Metamonada</taxon>
        <taxon>Carpediemonas-like organisms</taxon>
        <taxon>Kipferlia</taxon>
    </lineage>
</organism>
<sequence>CASSDEVRDALARQASINDVLSTENAVGRWLWKSGKLKGGGQVPWNAEVANSAPDVFIHT</sequence>
<dbReference type="AlphaFoldDB" id="A0A9K3GQX8"/>
<evidence type="ECO:0000313" key="1">
    <source>
        <dbReference type="EMBL" id="GIQ91858.1"/>
    </source>
</evidence>
<keyword evidence="2" id="KW-1185">Reference proteome</keyword>